<feature type="transmembrane region" description="Helical" evidence="1">
    <location>
        <begin position="590"/>
        <end position="609"/>
    </location>
</feature>
<evidence type="ECO:0000313" key="3">
    <source>
        <dbReference type="Proteomes" id="UP001595075"/>
    </source>
</evidence>
<organism evidence="2 3">
    <name type="scientific">Oculimacula yallundae</name>
    <dbReference type="NCBI Taxonomy" id="86028"/>
    <lineage>
        <taxon>Eukaryota</taxon>
        <taxon>Fungi</taxon>
        <taxon>Dikarya</taxon>
        <taxon>Ascomycota</taxon>
        <taxon>Pezizomycotina</taxon>
        <taxon>Leotiomycetes</taxon>
        <taxon>Helotiales</taxon>
        <taxon>Ploettnerulaceae</taxon>
        <taxon>Oculimacula</taxon>
    </lineage>
</organism>
<keyword evidence="1" id="KW-1133">Transmembrane helix</keyword>
<sequence length="684" mass="76278">MPESTARRTSSNLPRVETQESYCRAPVSLYVNEIGLRRFLRSSLRRLKNQPANWNESDLVRFMEITLPKELKSDLARAGPLLFRCVQRLGCFPWHNQPCQVHGIDQETLVTAVVILLRRYEDNLHPFVVTTYWSLDNPRAIDGDTQQDQWLNNLLFQCMSLVPGGLEEGHVEEHTVEKIRADQVNMDEFSDDGDSDHAILGMMVGHNYHLLQAHALVSARNRYGSEDDEKRVFRYGPPVVEISELPSSKSQDVRGLIPNDEFKSLLKILLACQLYLCGHGPEDICASGDELDKLTSTAFTGFSQPGKRPRITWDSFNSGLATTVPNLFSALPRLFAPFILDENLDHDSISASTKTEVASMIREAFRQTQSSIEINENGVDDFLLGKLATILPVDLPLQTASVISAVTYEDFDLNPIRDQLQSKDKRLLLLVKGFALDSKGSNLDDTEVIFGAFMPNKTIPLLGRRQNAYVFQLSNTIMAVRYGDIEARYDLEDGVDKIQTQISGNDLAELSFDEETAVARLIMPQSGVSSTIASNIQIASIDLIGFTAANFSVLSITTSALAILVLYQLRPLYFYPTNSLPGIPGAVFDFLWNSSVGLGTPFIAWNVAIMETKNSVAISIAIALSSVFAVAILDVGNLLLWGPVIAWWIAGVLLLSRNRWEVGAWWFRAVLVAKLPFLYYLIAH</sequence>
<gene>
    <name evidence="2" type="ORF">VTL71DRAFT_10059</name>
</gene>
<keyword evidence="1" id="KW-0472">Membrane</keyword>
<comment type="caution">
    <text evidence="2">The sequence shown here is derived from an EMBL/GenBank/DDBJ whole genome shotgun (WGS) entry which is preliminary data.</text>
</comment>
<reference evidence="2 3" key="1">
    <citation type="journal article" date="2024" name="Commun. Biol.">
        <title>Comparative genomic analysis of thermophilic fungi reveals convergent evolutionary adaptations and gene losses.</title>
        <authorList>
            <person name="Steindorff A.S."/>
            <person name="Aguilar-Pontes M.V."/>
            <person name="Robinson A.J."/>
            <person name="Andreopoulos B."/>
            <person name="LaButti K."/>
            <person name="Kuo A."/>
            <person name="Mondo S."/>
            <person name="Riley R."/>
            <person name="Otillar R."/>
            <person name="Haridas S."/>
            <person name="Lipzen A."/>
            <person name="Grimwood J."/>
            <person name="Schmutz J."/>
            <person name="Clum A."/>
            <person name="Reid I.D."/>
            <person name="Moisan M.C."/>
            <person name="Butler G."/>
            <person name="Nguyen T.T.M."/>
            <person name="Dewar K."/>
            <person name="Conant G."/>
            <person name="Drula E."/>
            <person name="Henrissat B."/>
            <person name="Hansel C."/>
            <person name="Singer S."/>
            <person name="Hutchinson M.I."/>
            <person name="de Vries R.P."/>
            <person name="Natvig D.O."/>
            <person name="Powell A.J."/>
            <person name="Tsang A."/>
            <person name="Grigoriev I.V."/>
        </authorList>
    </citation>
    <scope>NUCLEOTIDE SEQUENCE [LARGE SCALE GENOMIC DNA]</scope>
    <source>
        <strain evidence="2 3">CBS 494.80</strain>
    </source>
</reference>
<feature type="transmembrane region" description="Helical" evidence="1">
    <location>
        <begin position="663"/>
        <end position="682"/>
    </location>
</feature>
<keyword evidence="3" id="KW-1185">Reference proteome</keyword>
<feature type="transmembrane region" description="Helical" evidence="1">
    <location>
        <begin position="639"/>
        <end position="656"/>
    </location>
</feature>
<evidence type="ECO:0000313" key="2">
    <source>
        <dbReference type="EMBL" id="KAL2059904.1"/>
    </source>
</evidence>
<dbReference type="EMBL" id="JAZHXI010000025">
    <property type="protein sequence ID" value="KAL2059904.1"/>
    <property type="molecule type" value="Genomic_DNA"/>
</dbReference>
<evidence type="ECO:0000256" key="1">
    <source>
        <dbReference type="SAM" id="Phobius"/>
    </source>
</evidence>
<name>A0ABR4BQ91_9HELO</name>
<keyword evidence="1" id="KW-0812">Transmembrane</keyword>
<dbReference type="Proteomes" id="UP001595075">
    <property type="component" value="Unassembled WGS sequence"/>
</dbReference>
<feature type="transmembrane region" description="Helical" evidence="1">
    <location>
        <begin position="616"/>
        <end position="633"/>
    </location>
</feature>
<proteinExistence type="predicted"/>
<accession>A0ABR4BQ91</accession>
<feature type="transmembrane region" description="Helical" evidence="1">
    <location>
        <begin position="543"/>
        <end position="570"/>
    </location>
</feature>
<protein>
    <submittedName>
        <fullName evidence="2">Uncharacterized protein</fullName>
    </submittedName>
</protein>